<dbReference type="PROSITE" id="PS50297">
    <property type="entry name" value="ANK_REP_REGION"/>
    <property type="match status" value="4"/>
</dbReference>
<name>A0A8H5IIN0_9HYPO</name>
<sequence>MARTKQTARKISQECAPIPATDKLRMPLHGAATNGDIKMLKVLVKTRKFDIQRKDSDHRTPLHCAAIHGHLEAVELLLAHNASVKAVNNKSFTALTFAVTHGRLEIFNLLVESGASVFNVCSEGRTLLHYAAKHGHVEMAKTLLGNRVSTKVQDEERRTALDFAVYYQQWDIVRILLEAGHHRWVSCQPQTQDDGIRRATTIDDEAVISALKRETETYPRNAVEAAALLGKEDWIRRFLNEHGCHPQGSQEQRTSPVYVAVENGHHACVEMLVNHGADVNDPGWAHRTVLECALQLRRATIAGTLLRAGASLAFYNYEAQNSENTTVALLALQGPRAAAGLLSYIPSVKALSVWLIAIANSKHVSILQEYFCAVAPSIKKKYDAEYAPTPIARLVKRLIQSRSTVVDNPRAQTRVRAIHSEDIRIAIVAALDYDFVGVFFLVCAVEPEILSEVQTRLPDICDRARRLLPSYINAETDKKLITCLSKASYTLPLSLL</sequence>
<dbReference type="Proteomes" id="UP000582016">
    <property type="component" value="Unassembled WGS sequence"/>
</dbReference>
<dbReference type="Pfam" id="PF12796">
    <property type="entry name" value="Ank_2"/>
    <property type="match status" value="3"/>
</dbReference>
<dbReference type="Gene3D" id="1.25.40.20">
    <property type="entry name" value="Ankyrin repeat-containing domain"/>
    <property type="match status" value="2"/>
</dbReference>
<dbReference type="PROSITE" id="PS50088">
    <property type="entry name" value="ANK_REPEAT"/>
    <property type="match status" value="4"/>
</dbReference>
<evidence type="ECO:0000256" key="1">
    <source>
        <dbReference type="ARBA" id="ARBA00022737"/>
    </source>
</evidence>
<accession>A0A8H5IIN0</accession>
<proteinExistence type="predicted"/>
<dbReference type="AlphaFoldDB" id="A0A8H5IIN0"/>
<keyword evidence="5" id="KW-1185">Reference proteome</keyword>
<dbReference type="OrthoDB" id="539213at2759"/>
<dbReference type="EMBL" id="JAAOAQ010000756">
    <property type="protein sequence ID" value="KAF5535201.1"/>
    <property type="molecule type" value="Genomic_DNA"/>
</dbReference>
<feature type="repeat" description="ANK" evidence="3">
    <location>
        <begin position="123"/>
        <end position="155"/>
    </location>
</feature>
<evidence type="ECO:0000256" key="3">
    <source>
        <dbReference type="PROSITE-ProRule" id="PRU00023"/>
    </source>
</evidence>
<keyword evidence="2 3" id="KW-0040">ANK repeat</keyword>
<protein>
    <submittedName>
        <fullName evidence="4">Ankyrin repeat-containing protein</fullName>
    </submittedName>
</protein>
<organism evidence="4 5">
    <name type="scientific">Fusarium phyllophilum</name>
    <dbReference type="NCBI Taxonomy" id="47803"/>
    <lineage>
        <taxon>Eukaryota</taxon>
        <taxon>Fungi</taxon>
        <taxon>Dikarya</taxon>
        <taxon>Ascomycota</taxon>
        <taxon>Pezizomycotina</taxon>
        <taxon>Sordariomycetes</taxon>
        <taxon>Hypocreomycetidae</taxon>
        <taxon>Hypocreales</taxon>
        <taxon>Nectriaceae</taxon>
        <taxon>Fusarium</taxon>
        <taxon>Fusarium fujikuroi species complex</taxon>
    </lineage>
</organism>
<dbReference type="PANTHER" id="PTHR24198">
    <property type="entry name" value="ANKYRIN REPEAT AND PROTEIN KINASE DOMAIN-CONTAINING PROTEIN"/>
    <property type="match status" value="1"/>
</dbReference>
<feature type="repeat" description="ANK" evidence="3">
    <location>
        <begin position="90"/>
        <end position="117"/>
    </location>
</feature>
<feature type="repeat" description="ANK" evidence="3">
    <location>
        <begin position="57"/>
        <end position="89"/>
    </location>
</feature>
<dbReference type="PRINTS" id="PR01415">
    <property type="entry name" value="ANKYRIN"/>
</dbReference>
<reference evidence="4 5" key="1">
    <citation type="submission" date="2020-05" db="EMBL/GenBank/DDBJ databases">
        <title>Identification and distribution of gene clusters putatively required for synthesis of sphingolipid metabolism inhibitors in phylogenetically diverse species of the filamentous fungus Fusarium.</title>
        <authorList>
            <person name="Kim H.-S."/>
            <person name="Busman M."/>
            <person name="Brown D.W."/>
            <person name="Divon H."/>
            <person name="Uhlig S."/>
            <person name="Proctor R.H."/>
        </authorList>
    </citation>
    <scope>NUCLEOTIDE SEQUENCE [LARGE SCALE GENOMIC DNA]</scope>
    <source>
        <strain evidence="4 5">NRRL 13617</strain>
    </source>
</reference>
<feature type="repeat" description="ANK" evidence="3">
    <location>
        <begin position="252"/>
        <end position="280"/>
    </location>
</feature>
<keyword evidence="1" id="KW-0677">Repeat</keyword>
<evidence type="ECO:0000313" key="5">
    <source>
        <dbReference type="Proteomes" id="UP000582016"/>
    </source>
</evidence>
<evidence type="ECO:0000313" key="4">
    <source>
        <dbReference type="EMBL" id="KAF5535201.1"/>
    </source>
</evidence>
<evidence type="ECO:0000256" key="2">
    <source>
        <dbReference type="ARBA" id="ARBA00023043"/>
    </source>
</evidence>
<dbReference type="SMART" id="SM00248">
    <property type="entry name" value="ANK"/>
    <property type="match status" value="7"/>
</dbReference>
<dbReference type="InterPro" id="IPR036770">
    <property type="entry name" value="Ankyrin_rpt-contain_sf"/>
</dbReference>
<dbReference type="InterPro" id="IPR002110">
    <property type="entry name" value="Ankyrin_rpt"/>
</dbReference>
<dbReference type="SUPFAM" id="SSF48403">
    <property type="entry name" value="Ankyrin repeat"/>
    <property type="match status" value="1"/>
</dbReference>
<comment type="caution">
    <text evidence="4">The sequence shown here is derived from an EMBL/GenBank/DDBJ whole genome shotgun (WGS) entry which is preliminary data.</text>
</comment>
<dbReference type="PANTHER" id="PTHR24198:SF165">
    <property type="entry name" value="ANKYRIN REPEAT-CONTAINING PROTEIN-RELATED"/>
    <property type="match status" value="1"/>
</dbReference>
<gene>
    <name evidence="4" type="ORF">FPHYL_13247</name>
</gene>